<evidence type="ECO:0000256" key="1">
    <source>
        <dbReference type="ARBA" id="ARBA00022527"/>
    </source>
</evidence>
<dbReference type="GO" id="GO:0004674">
    <property type="term" value="F:protein serine/threonine kinase activity"/>
    <property type="evidence" value="ECO:0007669"/>
    <property type="project" value="UniProtKB-KW"/>
</dbReference>
<keyword evidence="3" id="KW-0547">Nucleotide-binding</keyword>
<reference evidence="8" key="1">
    <citation type="journal article" date="2020" name="Nature">
        <title>Giant virus diversity and host interactions through global metagenomics.</title>
        <authorList>
            <person name="Schulz F."/>
            <person name="Roux S."/>
            <person name="Paez-Espino D."/>
            <person name="Jungbluth S."/>
            <person name="Walsh D.A."/>
            <person name="Denef V.J."/>
            <person name="McMahon K.D."/>
            <person name="Konstantinidis K.T."/>
            <person name="Eloe-Fadrosh E.A."/>
            <person name="Kyrpides N.C."/>
            <person name="Woyke T."/>
        </authorList>
    </citation>
    <scope>NUCLEOTIDE SEQUENCE</scope>
    <source>
        <strain evidence="8">GVMAG-M-3300023179-4</strain>
    </source>
</reference>
<sequence>MINIEKLRNSNISSYTSSNSDNSSSIDSDITESSDIDYSQNGDELIGEVINNKFFLLYKIGYGSFSSVWLTYDISDDKFYAMKIQTPNDYDEGIQELKIYDMIQKICKENESLMTIKDYFIMIKDEKKYVCMLMDLMAGTLYDVIKTDKYNNGLPSESVKKVETQLMDAIKILHNFDIIHTDIKPENILVYGINKKYQKIIDKFKKLNLKEKFDENLKILKEKYNLKNKRQKEKFKKVKYLILLELNKHIHEIIDFNEILSDRTSDLFTEDQINNIKIKLADFGSILYESQLKKENWYPEITTRYYRDPRVILGLPYDKTVDIFSAKCTLHEVEYAKIKYNPDILKEDDENNYSTDYYHLLLLLNDGIIKKNLLKKCKKDELKDDIKNLLKI</sequence>
<dbReference type="AlphaFoldDB" id="A0A6C0GZX4"/>
<dbReference type="InterPro" id="IPR011009">
    <property type="entry name" value="Kinase-like_dom_sf"/>
</dbReference>
<protein>
    <recommendedName>
        <fullName evidence="7">Protein kinase domain-containing protein</fullName>
    </recommendedName>
</protein>
<keyword evidence="4" id="KW-0418">Kinase</keyword>
<organism evidence="8">
    <name type="scientific">viral metagenome</name>
    <dbReference type="NCBI Taxonomy" id="1070528"/>
    <lineage>
        <taxon>unclassified sequences</taxon>
        <taxon>metagenomes</taxon>
        <taxon>organismal metagenomes</taxon>
    </lineage>
</organism>
<dbReference type="InterPro" id="IPR000719">
    <property type="entry name" value="Prot_kinase_dom"/>
</dbReference>
<dbReference type="PANTHER" id="PTHR24058:SF17">
    <property type="entry name" value="HOMEODOMAIN INTERACTING PROTEIN KINASE, ISOFORM D"/>
    <property type="match status" value="1"/>
</dbReference>
<dbReference type="InterPro" id="IPR008271">
    <property type="entry name" value="Ser/Thr_kinase_AS"/>
</dbReference>
<dbReference type="GO" id="GO:0005524">
    <property type="term" value="F:ATP binding"/>
    <property type="evidence" value="ECO:0007669"/>
    <property type="project" value="UniProtKB-KW"/>
</dbReference>
<evidence type="ECO:0000256" key="6">
    <source>
        <dbReference type="SAM" id="MobiDB-lite"/>
    </source>
</evidence>
<keyword evidence="2" id="KW-0808">Transferase</keyword>
<feature type="compositionally biased region" description="Low complexity" evidence="6">
    <location>
        <begin position="14"/>
        <end position="28"/>
    </location>
</feature>
<dbReference type="SUPFAM" id="SSF56112">
    <property type="entry name" value="Protein kinase-like (PK-like)"/>
    <property type="match status" value="1"/>
</dbReference>
<feature type="region of interest" description="Disordered" evidence="6">
    <location>
        <begin position="14"/>
        <end position="33"/>
    </location>
</feature>
<dbReference type="PANTHER" id="PTHR24058">
    <property type="entry name" value="DUAL SPECIFICITY PROTEIN KINASE"/>
    <property type="match status" value="1"/>
</dbReference>
<evidence type="ECO:0000256" key="4">
    <source>
        <dbReference type="ARBA" id="ARBA00022777"/>
    </source>
</evidence>
<dbReference type="PROSITE" id="PS00107">
    <property type="entry name" value="PROTEIN_KINASE_ATP"/>
    <property type="match status" value="1"/>
</dbReference>
<dbReference type="PROSITE" id="PS00108">
    <property type="entry name" value="PROTEIN_KINASE_ST"/>
    <property type="match status" value="1"/>
</dbReference>
<evidence type="ECO:0000259" key="7">
    <source>
        <dbReference type="PROSITE" id="PS50011"/>
    </source>
</evidence>
<dbReference type="SMART" id="SM00220">
    <property type="entry name" value="S_TKc"/>
    <property type="match status" value="1"/>
</dbReference>
<dbReference type="InterPro" id="IPR017441">
    <property type="entry name" value="Protein_kinase_ATP_BS"/>
</dbReference>
<name>A0A6C0GZX4_9ZZZZ</name>
<dbReference type="PROSITE" id="PS50011">
    <property type="entry name" value="PROTEIN_KINASE_DOM"/>
    <property type="match status" value="1"/>
</dbReference>
<dbReference type="Gene3D" id="3.30.200.20">
    <property type="entry name" value="Phosphorylase Kinase, domain 1"/>
    <property type="match status" value="1"/>
</dbReference>
<dbReference type="Gene3D" id="1.10.510.10">
    <property type="entry name" value="Transferase(Phosphotransferase) domain 1"/>
    <property type="match status" value="2"/>
</dbReference>
<accession>A0A6C0GZX4</accession>
<keyword evidence="5" id="KW-0067">ATP-binding</keyword>
<evidence type="ECO:0000256" key="5">
    <source>
        <dbReference type="ARBA" id="ARBA00022840"/>
    </source>
</evidence>
<feature type="domain" description="Protein kinase" evidence="7">
    <location>
        <begin position="54"/>
        <end position="392"/>
    </location>
</feature>
<evidence type="ECO:0000313" key="8">
    <source>
        <dbReference type="EMBL" id="QHT73739.1"/>
    </source>
</evidence>
<dbReference type="GO" id="GO:0005737">
    <property type="term" value="C:cytoplasm"/>
    <property type="evidence" value="ECO:0007669"/>
    <property type="project" value="TreeGrafter"/>
</dbReference>
<dbReference type="InterPro" id="IPR050494">
    <property type="entry name" value="Ser_Thr_dual-spec_kinase"/>
</dbReference>
<dbReference type="GO" id="GO:0004713">
    <property type="term" value="F:protein tyrosine kinase activity"/>
    <property type="evidence" value="ECO:0007669"/>
    <property type="project" value="TreeGrafter"/>
</dbReference>
<keyword evidence="1" id="KW-0723">Serine/threonine-protein kinase</keyword>
<evidence type="ECO:0000256" key="3">
    <source>
        <dbReference type="ARBA" id="ARBA00022741"/>
    </source>
</evidence>
<evidence type="ECO:0000256" key="2">
    <source>
        <dbReference type="ARBA" id="ARBA00022679"/>
    </source>
</evidence>
<dbReference type="Pfam" id="PF00069">
    <property type="entry name" value="Pkinase"/>
    <property type="match status" value="1"/>
</dbReference>
<dbReference type="EMBL" id="MN739831">
    <property type="protein sequence ID" value="QHT73739.1"/>
    <property type="molecule type" value="Genomic_DNA"/>
</dbReference>
<proteinExistence type="predicted"/>